<evidence type="ECO:0000313" key="1">
    <source>
        <dbReference type="EMBL" id="PIS09513.1"/>
    </source>
</evidence>
<evidence type="ECO:0008006" key="3">
    <source>
        <dbReference type="Google" id="ProtNLM"/>
    </source>
</evidence>
<dbReference type="InterPro" id="IPR039498">
    <property type="entry name" value="NTP_transf_5"/>
</dbReference>
<dbReference type="Pfam" id="PF14907">
    <property type="entry name" value="NTP_transf_5"/>
    <property type="match status" value="1"/>
</dbReference>
<gene>
    <name evidence="1" type="ORF">COT75_01120</name>
</gene>
<sequence>MELLFSRQFHKVFQLLFYYIKNPSSHLPKGTDLTSFPSANLFYQYALKNKMIPFIGHLANCQYCQKKIHPKINKKIKLTFKTFLALSLLQEQEKEKLGKILTKKKISVVLLKNFDKLKNFYPDSFCLQSDIDLFVNSKYKKKLDQLLIDQGYQKKQKKKDKDFEYGQKETHYSKISKLGVSFTAEVHYDILVSPKFHPSREAIVGFSNQALERAKKQANDFLDFSAEDKLLYLILHFYLNDFLQGLRNLYDIARFVELKKKSLNFNKLYKIAKRYQSYSIVIFVLGLVKRFFLPKLTIDKSLNQFNFKLAYFFYNPLFTSLVFTNKVYRFEEHRYQLKNFQVINSLVNEKVSFKTLWRIFRYVLPILVSRTVQNNFD</sequence>
<proteinExistence type="predicted"/>
<reference evidence="2" key="1">
    <citation type="submission" date="2017-09" db="EMBL/GenBank/DDBJ databases">
        <title>Depth-based differentiation of microbial function through sediment-hosted aquifers and enrichment of novel symbionts in the deep terrestrial subsurface.</title>
        <authorList>
            <person name="Probst A.J."/>
            <person name="Ladd B."/>
            <person name="Jarett J.K."/>
            <person name="Geller-Mcgrath D.E."/>
            <person name="Sieber C.M.K."/>
            <person name="Emerson J.B."/>
            <person name="Anantharaman K."/>
            <person name="Thomas B.C."/>
            <person name="Malmstrom R."/>
            <person name="Stieglmeier M."/>
            <person name="Klingl A."/>
            <person name="Woyke T."/>
            <person name="Ryan C.M."/>
            <person name="Banfield J.F."/>
        </authorList>
    </citation>
    <scope>NUCLEOTIDE SEQUENCE [LARGE SCALE GENOMIC DNA]</scope>
</reference>
<accession>A0A2H0WA35</accession>
<name>A0A2H0WA35_9BACT</name>
<dbReference type="EMBL" id="PEZT01000006">
    <property type="protein sequence ID" value="PIS09513.1"/>
    <property type="molecule type" value="Genomic_DNA"/>
</dbReference>
<comment type="caution">
    <text evidence="1">The sequence shown here is derived from an EMBL/GenBank/DDBJ whole genome shotgun (WGS) entry which is preliminary data.</text>
</comment>
<protein>
    <recommendedName>
        <fullName evidence="3">Nucleotidyltransferase family protein</fullName>
    </recommendedName>
</protein>
<evidence type="ECO:0000313" key="2">
    <source>
        <dbReference type="Proteomes" id="UP000230093"/>
    </source>
</evidence>
<organism evidence="1 2">
    <name type="scientific">Candidatus Beckwithbacteria bacterium CG10_big_fil_rev_8_21_14_0_10_34_10</name>
    <dbReference type="NCBI Taxonomy" id="1974495"/>
    <lineage>
        <taxon>Bacteria</taxon>
        <taxon>Candidatus Beckwithiibacteriota</taxon>
    </lineage>
</organism>
<dbReference type="AlphaFoldDB" id="A0A2H0WA35"/>
<dbReference type="Proteomes" id="UP000230093">
    <property type="component" value="Unassembled WGS sequence"/>
</dbReference>